<protein>
    <submittedName>
        <fullName evidence="2">Uncharacterized protein</fullName>
    </submittedName>
</protein>
<evidence type="ECO:0000313" key="3">
    <source>
        <dbReference type="Proteomes" id="UP000625711"/>
    </source>
</evidence>
<reference evidence="2" key="1">
    <citation type="submission" date="2020-08" db="EMBL/GenBank/DDBJ databases">
        <title>Genome sequencing and assembly of the red palm weevil Rhynchophorus ferrugineus.</title>
        <authorList>
            <person name="Dias G.B."/>
            <person name="Bergman C.M."/>
            <person name="Manee M."/>
        </authorList>
    </citation>
    <scope>NUCLEOTIDE SEQUENCE</scope>
    <source>
        <strain evidence="2">AA-2017</strain>
        <tissue evidence="2">Whole larva</tissue>
    </source>
</reference>
<sequence>MNKSTGGGSWNRKGKSTSKELAGMRRQRSLEWRNERDYSSSDDEIARPVDSQIFASLLAQAQKEFKDDDLPLYPAWRISVEISWVLGCDAFIVHEIL</sequence>
<dbReference type="OrthoDB" id="6819506at2759"/>
<evidence type="ECO:0000256" key="1">
    <source>
        <dbReference type="SAM" id="MobiDB-lite"/>
    </source>
</evidence>
<gene>
    <name evidence="2" type="ORF">GWI33_004956</name>
</gene>
<feature type="compositionally biased region" description="Basic and acidic residues" evidence="1">
    <location>
        <begin position="28"/>
        <end position="44"/>
    </location>
</feature>
<evidence type="ECO:0000313" key="2">
    <source>
        <dbReference type="EMBL" id="KAF7286557.1"/>
    </source>
</evidence>
<dbReference type="EMBL" id="JAACXV010000024">
    <property type="protein sequence ID" value="KAF7286557.1"/>
    <property type="molecule type" value="Genomic_DNA"/>
</dbReference>
<dbReference type="Proteomes" id="UP000625711">
    <property type="component" value="Unassembled WGS sequence"/>
</dbReference>
<keyword evidence="3" id="KW-1185">Reference proteome</keyword>
<organism evidence="2 3">
    <name type="scientific">Rhynchophorus ferrugineus</name>
    <name type="common">Red palm weevil</name>
    <name type="synonym">Curculio ferrugineus</name>
    <dbReference type="NCBI Taxonomy" id="354439"/>
    <lineage>
        <taxon>Eukaryota</taxon>
        <taxon>Metazoa</taxon>
        <taxon>Ecdysozoa</taxon>
        <taxon>Arthropoda</taxon>
        <taxon>Hexapoda</taxon>
        <taxon>Insecta</taxon>
        <taxon>Pterygota</taxon>
        <taxon>Neoptera</taxon>
        <taxon>Endopterygota</taxon>
        <taxon>Coleoptera</taxon>
        <taxon>Polyphaga</taxon>
        <taxon>Cucujiformia</taxon>
        <taxon>Curculionidae</taxon>
        <taxon>Dryophthorinae</taxon>
        <taxon>Rhynchophorus</taxon>
    </lineage>
</organism>
<feature type="region of interest" description="Disordered" evidence="1">
    <location>
        <begin position="1"/>
        <end position="44"/>
    </location>
</feature>
<accession>A0A834J2P9</accession>
<proteinExistence type="predicted"/>
<dbReference type="AlphaFoldDB" id="A0A834J2P9"/>
<comment type="caution">
    <text evidence="2">The sequence shown here is derived from an EMBL/GenBank/DDBJ whole genome shotgun (WGS) entry which is preliminary data.</text>
</comment>
<name>A0A834J2P9_RHYFE</name>